<protein>
    <submittedName>
        <fullName evidence="2">Uncharacterized protein</fullName>
    </submittedName>
</protein>
<dbReference type="Proteomes" id="UP000075230">
    <property type="component" value="Unassembled WGS sequence"/>
</dbReference>
<name>A0A146FGW0_ASPKA</name>
<dbReference type="EMBL" id="BCWF01000018">
    <property type="protein sequence ID" value="GAT25008.1"/>
    <property type="molecule type" value="Genomic_DNA"/>
</dbReference>
<evidence type="ECO:0000313" key="2">
    <source>
        <dbReference type="EMBL" id="GAT25008.1"/>
    </source>
</evidence>
<comment type="caution">
    <text evidence="2">The sequence shown here is derived from an EMBL/GenBank/DDBJ whole genome shotgun (WGS) entry which is preliminary data.</text>
</comment>
<sequence>MSPSKKRKRSSPPPPPRRSARLRGQDATASSSSSSSRPTVPPPPHPRRDLSVLSTDTENSQTMPKLLSDAVQRISTYSAQCLSHEDKIKPALEAFLEWLPDEGKVSVARDILATTTDEELHQVFLISSPHLQCLASIQK</sequence>
<organism evidence="2 3">
    <name type="scientific">Aspergillus kawachii</name>
    <name type="common">White koji mold</name>
    <name type="synonym">Aspergillus awamori var. kawachi</name>
    <dbReference type="NCBI Taxonomy" id="1069201"/>
    <lineage>
        <taxon>Eukaryota</taxon>
        <taxon>Fungi</taxon>
        <taxon>Dikarya</taxon>
        <taxon>Ascomycota</taxon>
        <taxon>Pezizomycotina</taxon>
        <taxon>Eurotiomycetes</taxon>
        <taxon>Eurotiomycetidae</taxon>
        <taxon>Eurotiales</taxon>
        <taxon>Aspergillaceae</taxon>
        <taxon>Aspergillus</taxon>
        <taxon>Aspergillus subgen. Circumdati</taxon>
    </lineage>
</organism>
<evidence type="ECO:0000256" key="1">
    <source>
        <dbReference type="SAM" id="MobiDB-lite"/>
    </source>
</evidence>
<proteinExistence type="predicted"/>
<feature type="compositionally biased region" description="Polar residues" evidence="1">
    <location>
        <begin position="52"/>
        <end position="63"/>
    </location>
</feature>
<feature type="region of interest" description="Disordered" evidence="1">
    <location>
        <begin position="1"/>
        <end position="64"/>
    </location>
</feature>
<accession>A0A146FGW0</accession>
<reference evidence="3" key="2">
    <citation type="submission" date="2016-02" db="EMBL/GenBank/DDBJ databases">
        <title>Genome sequencing of Aspergillus luchuensis NBRC 4314.</title>
        <authorList>
            <person name="Yamada O."/>
        </authorList>
    </citation>
    <scope>NUCLEOTIDE SEQUENCE [LARGE SCALE GENOMIC DNA]</scope>
    <source>
        <strain evidence="3">RIB 2604</strain>
    </source>
</reference>
<reference evidence="2 3" key="1">
    <citation type="journal article" date="2016" name="DNA Res.">
        <title>Genome sequence of Aspergillus luchuensis NBRC 4314.</title>
        <authorList>
            <person name="Yamada O."/>
            <person name="Machida M."/>
            <person name="Hosoyama A."/>
            <person name="Goto M."/>
            <person name="Takahashi T."/>
            <person name="Futagami T."/>
            <person name="Yamagata Y."/>
            <person name="Takeuchi M."/>
            <person name="Kobayashi T."/>
            <person name="Koike H."/>
            <person name="Abe K."/>
            <person name="Asai K."/>
            <person name="Arita M."/>
            <person name="Fujita N."/>
            <person name="Fukuda K."/>
            <person name="Higa K."/>
            <person name="Horikawa H."/>
            <person name="Ishikawa T."/>
            <person name="Jinno K."/>
            <person name="Kato Y."/>
            <person name="Kirimura K."/>
            <person name="Mizutani O."/>
            <person name="Nakasone K."/>
            <person name="Sano M."/>
            <person name="Shiraishi Y."/>
            <person name="Tsukahara M."/>
            <person name="Gomi K."/>
        </authorList>
    </citation>
    <scope>NUCLEOTIDE SEQUENCE [LARGE SCALE GENOMIC DNA]</scope>
    <source>
        <strain evidence="2 3">RIB 2604</strain>
    </source>
</reference>
<gene>
    <name evidence="2" type="ORF">RIB2604_01808440</name>
</gene>
<dbReference type="AlphaFoldDB" id="A0A146FGW0"/>
<evidence type="ECO:0000313" key="3">
    <source>
        <dbReference type="Proteomes" id="UP000075230"/>
    </source>
</evidence>
<feature type="compositionally biased region" description="Basic residues" evidence="1">
    <location>
        <begin position="1"/>
        <end position="10"/>
    </location>
</feature>